<sequence length="373" mass="42620">QTDVYKSEIVNEDDGAGKNDKATDTEIKEPCSVVDSDVFDDMSDVSTSIKDDVHMHCSTVENPAKYCNYDASKGSNDVSKLNAASRNFQSDEWNGKEENNNKHLKEEFVQEHVTKRDGDQNSAGNTEVGIKTNDVKTSAVKTLRLVLIGQTGAGKSSTGNTLLGVNKFNRSSSSKSCTEVSQRESTVKRGLILEVIDTPGLFDTHKPPEELRKEFSNCMMMTNPGPHVFLLILKMNRITEQEKKTLRYLKEIFGGDQFLSYTIIVITRKEDFEETCFKNTEKTNEDIHELFQTTLENSPDLHHMVRQCKNRYFLLSNKGRVDGIKRTEQANQLMSLILEMTQENKNTFYSYQYFIELEEERKQKLKREAEKKE</sequence>
<dbReference type="Pfam" id="PF04548">
    <property type="entry name" value="AIG1"/>
    <property type="match status" value="1"/>
</dbReference>
<proteinExistence type="inferred from homology"/>
<keyword evidence="3" id="KW-0342">GTP-binding</keyword>
<dbReference type="AlphaFoldDB" id="A0A8W8M303"/>
<dbReference type="InterPro" id="IPR006703">
    <property type="entry name" value="G_AIG1"/>
</dbReference>
<evidence type="ECO:0000256" key="3">
    <source>
        <dbReference type="ARBA" id="ARBA00023134"/>
    </source>
</evidence>
<feature type="region of interest" description="Disordered" evidence="4">
    <location>
        <begin position="1"/>
        <end position="26"/>
    </location>
</feature>
<feature type="domain" description="AIG1-type G" evidence="5">
    <location>
        <begin position="140"/>
        <end position="358"/>
    </location>
</feature>
<dbReference type="Proteomes" id="UP000005408">
    <property type="component" value="Unassembled WGS sequence"/>
</dbReference>
<comment type="similarity">
    <text evidence="1">Belongs to the TRAFAC class TrmE-Era-EngA-EngB-Septin-like GTPase superfamily. AIG1/Toc34/Toc159-like paraseptin GTPase family. IAN subfamily.</text>
</comment>
<dbReference type="InterPro" id="IPR045058">
    <property type="entry name" value="GIMA/IAN/Toc"/>
</dbReference>
<dbReference type="InterPro" id="IPR027417">
    <property type="entry name" value="P-loop_NTPase"/>
</dbReference>
<dbReference type="SUPFAM" id="SSF52540">
    <property type="entry name" value="P-loop containing nucleoside triphosphate hydrolases"/>
    <property type="match status" value="1"/>
</dbReference>
<keyword evidence="2" id="KW-0547">Nucleotide-binding</keyword>
<dbReference type="Gene3D" id="3.40.50.300">
    <property type="entry name" value="P-loop containing nucleotide triphosphate hydrolases"/>
    <property type="match status" value="1"/>
</dbReference>
<dbReference type="GO" id="GO:0005525">
    <property type="term" value="F:GTP binding"/>
    <property type="evidence" value="ECO:0007669"/>
    <property type="project" value="UniProtKB-KW"/>
</dbReference>
<organism evidence="6 7">
    <name type="scientific">Magallana gigas</name>
    <name type="common">Pacific oyster</name>
    <name type="synonym">Crassostrea gigas</name>
    <dbReference type="NCBI Taxonomy" id="29159"/>
    <lineage>
        <taxon>Eukaryota</taxon>
        <taxon>Metazoa</taxon>
        <taxon>Spiralia</taxon>
        <taxon>Lophotrochozoa</taxon>
        <taxon>Mollusca</taxon>
        <taxon>Bivalvia</taxon>
        <taxon>Autobranchia</taxon>
        <taxon>Pteriomorphia</taxon>
        <taxon>Ostreida</taxon>
        <taxon>Ostreoidea</taxon>
        <taxon>Ostreidae</taxon>
        <taxon>Magallana</taxon>
    </lineage>
</organism>
<accession>A0A8W8M303</accession>
<protein>
    <recommendedName>
        <fullName evidence="5">AIG1-type G domain-containing protein</fullName>
    </recommendedName>
</protein>
<feature type="compositionally biased region" description="Basic and acidic residues" evidence="4">
    <location>
        <begin position="15"/>
        <end position="26"/>
    </location>
</feature>
<evidence type="ECO:0000313" key="7">
    <source>
        <dbReference type="Proteomes" id="UP000005408"/>
    </source>
</evidence>
<evidence type="ECO:0000259" key="5">
    <source>
        <dbReference type="PROSITE" id="PS51720"/>
    </source>
</evidence>
<evidence type="ECO:0000256" key="4">
    <source>
        <dbReference type="SAM" id="MobiDB-lite"/>
    </source>
</evidence>
<dbReference type="PANTHER" id="PTHR10903:SF188">
    <property type="entry name" value="GTPASE IMAP FAMILY MEMBER 2-LIKE-RELATED"/>
    <property type="match status" value="1"/>
</dbReference>
<keyword evidence="7" id="KW-1185">Reference proteome</keyword>
<reference evidence="6" key="1">
    <citation type="submission" date="2022-08" db="UniProtKB">
        <authorList>
            <consortium name="EnsemblMetazoa"/>
        </authorList>
    </citation>
    <scope>IDENTIFICATION</scope>
    <source>
        <strain evidence="6">05x7-T-G4-1.051#20</strain>
    </source>
</reference>
<evidence type="ECO:0000256" key="1">
    <source>
        <dbReference type="ARBA" id="ARBA00008535"/>
    </source>
</evidence>
<evidence type="ECO:0000256" key="2">
    <source>
        <dbReference type="ARBA" id="ARBA00022741"/>
    </source>
</evidence>
<name>A0A8W8M303_MAGGI</name>
<dbReference type="FunFam" id="3.40.50.300:FF:000366">
    <property type="entry name" value="GTPase, IMAP family member 2"/>
    <property type="match status" value="1"/>
</dbReference>
<dbReference type="PROSITE" id="PS51720">
    <property type="entry name" value="G_AIG1"/>
    <property type="match status" value="1"/>
</dbReference>
<dbReference type="EnsemblMetazoa" id="G30346.1">
    <property type="protein sequence ID" value="G30346.1:cds"/>
    <property type="gene ID" value="G30346"/>
</dbReference>
<dbReference type="PANTHER" id="PTHR10903">
    <property type="entry name" value="GTPASE, IMAP FAMILY MEMBER-RELATED"/>
    <property type="match status" value="1"/>
</dbReference>
<evidence type="ECO:0000313" key="6">
    <source>
        <dbReference type="EnsemblMetazoa" id="G30346.1:cds"/>
    </source>
</evidence>